<dbReference type="EMBL" id="GG745366">
    <property type="protein sequence ID" value="KNE70543.1"/>
    <property type="molecule type" value="Genomic_DNA"/>
</dbReference>
<keyword evidence="9" id="KW-1185">Reference proteome</keyword>
<dbReference type="PROSITE" id="PS00036">
    <property type="entry name" value="BZIP_BASIC"/>
    <property type="match status" value="1"/>
</dbReference>
<evidence type="ECO:0000313" key="9">
    <source>
        <dbReference type="Proteomes" id="UP000054350"/>
    </source>
</evidence>
<dbReference type="InterPro" id="IPR004827">
    <property type="entry name" value="bZIP"/>
</dbReference>
<evidence type="ECO:0000256" key="1">
    <source>
        <dbReference type="ARBA" id="ARBA00004123"/>
    </source>
</evidence>
<evidence type="ECO:0000313" key="8">
    <source>
        <dbReference type="EMBL" id="KNE70543.1"/>
    </source>
</evidence>
<sequence>MAHPQQNGSTARQLRISELGQPVVGQPLDCDILNLFAPMPTNANEQQLPGTQAHPPPNPFAADGLDLNYLSVHQLVSRVAPVNNSNGGDVDPEFGAVPSGCFGMAASINPSVSDQAPEVSIAVPPPPPPSASVFSGPSAMDAACAGSLGMPSGHDGFSVMPAAGAASLAMPAVYTKSLASVAAHDGSRTPTAMHLRSSTKPGAPTARASSWSTPTVHSGSSVTGTTHATSSAMPAARANRTACAVTKTINMTRGSMALAANTKVPAELPYPEGFLRPEEPTQLARSKTKKRAANDDAGSDDDDAESDDDEGDDDPIAAQRRRNIEAARRSRARKKAKMSFLELRIGELETKNGELKAQIGALETENRELQGWLELLIVGPATF</sequence>
<organism evidence="8 9">
    <name type="scientific">Allomyces macrogynus (strain ATCC 38327)</name>
    <name type="common">Allomyces javanicus var. macrogynus</name>
    <dbReference type="NCBI Taxonomy" id="578462"/>
    <lineage>
        <taxon>Eukaryota</taxon>
        <taxon>Fungi</taxon>
        <taxon>Fungi incertae sedis</taxon>
        <taxon>Blastocladiomycota</taxon>
        <taxon>Blastocladiomycetes</taxon>
        <taxon>Blastocladiales</taxon>
        <taxon>Blastocladiaceae</taxon>
        <taxon>Allomyces</taxon>
    </lineage>
</organism>
<dbReference type="Gene3D" id="3.30.160.60">
    <property type="entry name" value="Classic Zinc Finger"/>
    <property type="match status" value="1"/>
</dbReference>
<dbReference type="PROSITE" id="PS50217">
    <property type="entry name" value="BZIP"/>
    <property type="match status" value="1"/>
</dbReference>
<accession>A0A0L0T6X3</accession>
<comment type="subcellular location">
    <subcellularLocation>
        <location evidence="1">Nucleus</location>
    </subcellularLocation>
</comment>
<dbReference type="SUPFAM" id="SSF57959">
    <property type="entry name" value="Leucine zipper domain"/>
    <property type="match status" value="1"/>
</dbReference>
<protein>
    <recommendedName>
        <fullName evidence="7">BZIP domain-containing protein</fullName>
    </recommendedName>
</protein>
<evidence type="ECO:0000256" key="6">
    <source>
        <dbReference type="SAM" id="MobiDB-lite"/>
    </source>
</evidence>
<dbReference type="SMART" id="SM00338">
    <property type="entry name" value="BRLZ"/>
    <property type="match status" value="1"/>
</dbReference>
<evidence type="ECO:0000256" key="3">
    <source>
        <dbReference type="ARBA" id="ARBA00023125"/>
    </source>
</evidence>
<reference evidence="9" key="2">
    <citation type="submission" date="2009-11" db="EMBL/GenBank/DDBJ databases">
        <title>The Genome Sequence of Allomyces macrogynus strain ATCC 38327.</title>
        <authorList>
            <consortium name="The Broad Institute Genome Sequencing Platform"/>
            <person name="Russ C."/>
            <person name="Cuomo C."/>
            <person name="Shea T."/>
            <person name="Young S.K."/>
            <person name="Zeng Q."/>
            <person name="Koehrsen M."/>
            <person name="Haas B."/>
            <person name="Borodovsky M."/>
            <person name="Guigo R."/>
            <person name="Alvarado L."/>
            <person name="Berlin A."/>
            <person name="Borenstein D."/>
            <person name="Chen Z."/>
            <person name="Engels R."/>
            <person name="Freedman E."/>
            <person name="Gellesch M."/>
            <person name="Goldberg J."/>
            <person name="Griggs A."/>
            <person name="Gujja S."/>
            <person name="Heiman D."/>
            <person name="Hepburn T."/>
            <person name="Howarth C."/>
            <person name="Jen D."/>
            <person name="Larson L."/>
            <person name="Lewis B."/>
            <person name="Mehta T."/>
            <person name="Park D."/>
            <person name="Pearson M."/>
            <person name="Roberts A."/>
            <person name="Saif S."/>
            <person name="Shenoy N."/>
            <person name="Sisk P."/>
            <person name="Stolte C."/>
            <person name="Sykes S."/>
            <person name="Walk T."/>
            <person name="White J."/>
            <person name="Yandava C."/>
            <person name="Burger G."/>
            <person name="Gray M.W."/>
            <person name="Holland P.W.H."/>
            <person name="King N."/>
            <person name="Lang F.B.F."/>
            <person name="Roger A.J."/>
            <person name="Ruiz-Trillo I."/>
            <person name="Lander E."/>
            <person name="Nusbaum C."/>
        </authorList>
    </citation>
    <scope>NUCLEOTIDE SEQUENCE [LARGE SCALE GENOMIC DNA]</scope>
    <source>
        <strain evidence="9">ATCC 38327</strain>
    </source>
</reference>
<dbReference type="GO" id="GO:0001228">
    <property type="term" value="F:DNA-binding transcription activator activity, RNA polymerase II-specific"/>
    <property type="evidence" value="ECO:0007669"/>
    <property type="project" value="TreeGrafter"/>
</dbReference>
<evidence type="ECO:0000256" key="4">
    <source>
        <dbReference type="ARBA" id="ARBA00023163"/>
    </source>
</evidence>
<proteinExistence type="predicted"/>
<keyword evidence="4" id="KW-0804">Transcription</keyword>
<gene>
    <name evidence="8" type="ORF">AMAG_14665</name>
</gene>
<dbReference type="CDD" id="cd12193">
    <property type="entry name" value="bZIP_GCN4"/>
    <property type="match status" value="1"/>
</dbReference>
<feature type="region of interest" description="Disordered" evidence="6">
    <location>
        <begin position="185"/>
        <end position="237"/>
    </location>
</feature>
<feature type="region of interest" description="Disordered" evidence="6">
    <location>
        <begin position="270"/>
        <end position="331"/>
    </location>
</feature>
<feature type="compositionally biased region" description="Acidic residues" evidence="6">
    <location>
        <begin position="297"/>
        <end position="315"/>
    </location>
</feature>
<keyword evidence="3" id="KW-0238">DNA-binding</keyword>
<dbReference type="VEuPathDB" id="FungiDB:AMAG_14665"/>
<dbReference type="AlphaFoldDB" id="A0A0L0T6X3"/>
<keyword evidence="2" id="KW-0805">Transcription regulation</keyword>
<name>A0A0L0T6X3_ALLM3</name>
<feature type="compositionally biased region" description="Low complexity" evidence="6">
    <location>
        <begin position="212"/>
        <end position="232"/>
    </location>
</feature>
<dbReference type="PANTHER" id="PTHR13044">
    <property type="entry name" value="ACTIVATING TRANSCRIPTION FACTOR ATF 4/5"/>
    <property type="match status" value="1"/>
</dbReference>
<dbReference type="GO" id="GO:0005634">
    <property type="term" value="C:nucleus"/>
    <property type="evidence" value="ECO:0007669"/>
    <property type="project" value="UniProtKB-SubCell"/>
</dbReference>
<dbReference type="Proteomes" id="UP000054350">
    <property type="component" value="Unassembled WGS sequence"/>
</dbReference>
<reference evidence="8 9" key="1">
    <citation type="submission" date="2009-11" db="EMBL/GenBank/DDBJ databases">
        <title>Annotation of Allomyces macrogynus ATCC 38327.</title>
        <authorList>
            <consortium name="The Broad Institute Genome Sequencing Platform"/>
            <person name="Russ C."/>
            <person name="Cuomo C."/>
            <person name="Burger G."/>
            <person name="Gray M.W."/>
            <person name="Holland P.W.H."/>
            <person name="King N."/>
            <person name="Lang F.B.F."/>
            <person name="Roger A.J."/>
            <person name="Ruiz-Trillo I."/>
            <person name="Young S.K."/>
            <person name="Zeng Q."/>
            <person name="Gargeya S."/>
            <person name="Fitzgerald M."/>
            <person name="Haas B."/>
            <person name="Abouelleil A."/>
            <person name="Alvarado L."/>
            <person name="Arachchi H.M."/>
            <person name="Berlin A."/>
            <person name="Chapman S.B."/>
            <person name="Gearin G."/>
            <person name="Goldberg J."/>
            <person name="Griggs A."/>
            <person name="Gujja S."/>
            <person name="Hansen M."/>
            <person name="Heiman D."/>
            <person name="Howarth C."/>
            <person name="Larimer J."/>
            <person name="Lui A."/>
            <person name="MacDonald P.J.P."/>
            <person name="McCowen C."/>
            <person name="Montmayeur A."/>
            <person name="Murphy C."/>
            <person name="Neiman D."/>
            <person name="Pearson M."/>
            <person name="Priest M."/>
            <person name="Roberts A."/>
            <person name="Saif S."/>
            <person name="Shea T."/>
            <person name="Sisk P."/>
            <person name="Stolte C."/>
            <person name="Sykes S."/>
            <person name="Wortman J."/>
            <person name="Nusbaum C."/>
            <person name="Birren B."/>
        </authorList>
    </citation>
    <scope>NUCLEOTIDE SEQUENCE [LARGE SCALE GENOMIC DNA]</scope>
    <source>
        <strain evidence="8 9">ATCC 38327</strain>
    </source>
</reference>
<evidence type="ECO:0000259" key="7">
    <source>
        <dbReference type="PROSITE" id="PS50217"/>
    </source>
</evidence>
<dbReference type="InterPro" id="IPR046347">
    <property type="entry name" value="bZIP_sf"/>
</dbReference>
<dbReference type="STRING" id="578462.A0A0L0T6X3"/>
<evidence type="ECO:0000256" key="5">
    <source>
        <dbReference type="ARBA" id="ARBA00023242"/>
    </source>
</evidence>
<feature type="domain" description="BZIP" evidence="7">
    <location>
        <begin position="313"/>
        <end position="376"/>
    </location>
</feature>
<evidence type="ECO:0000256" key="2">
    <source>
        <dbReference type="ARBA" id="ARBA00023015"/>
    </source>
</evidence>
<dbReference type="Pfam" id="PF07716">
    <property type="entry name" value="bZIP_2"/>
    <property type="match status" value="1"/>
</dbReference>
<dbReference type="PANTHER" id="PTHR13044:SF14">
    <property type="entry name" value="CRYPTOCEPHAL, ISOFORM A"/>
    <property type="match status" value="1"/>
</dbReference>
<keyword evidence="5" id="KW-0539">Nucleus</keyword>
<dbReference type="GO" id="GO:0000977">
    <property type="term" value="F:RNA polymerase II transcription regulatory region sequence-specific DNA binding"/>
    <property type="evidence" value="ECO:0007669"/>
    <property type="project" value="TreeGrafter"/>
</dbReference>